<keyword evidence="3" id="KW-0676">Redox-active center</keyword>
<dbReference type="PANTHER" id="PTHR43110:SF1">
    <property type="entry name" value="THIOL PEROXIDASE"/>
    <property type="match status" value="1"/>
</dbReference>
<dbReference type="Proteomes" id="UP001387100">
    <property type="component" value="Unassembled WGS sequence"/>
</dbReference>
<feature type="domain" description="Thioredoxin" evidence="4">
    <location>
        <begin position="36"/>
        <end position="173"/>
    </location>
</feature>
<evidence type="ECO:0000256" key="1">
    <source>
        <dbReference type="ARBA" id="ARBA00022559"/>
    </source>
</evidence>
<dbReference type="SUPFAM" id="SSF52833">
    <property type="entry name" value="Thioredoxin-like"/>
    <property type="match status" value="1"/>
</dbReference>
<reference evidence="5 6" key="1">
    <citation type="journal article" date="2017" name="Int. J. Syst. Evol. Microbiol.">
        <title>Pseudokineococcus basanitobsidens sp. nov., isolated from volcanic rock.</title>
        <authorList>
            <person name="Lee D.W."/>
            <person name="Park M.Y."/>
            <person name="Kim J.J."/>
            <person name="Kim B.S."/>
        </authorList>
    </citation>
    <scope>NUCLEOTIDE SEQUENCE [LARGE SCALE GENOMIC DNA]</scope>
    <source>
        <strain evidence="5 6">DSM 103726</strain>
    </source>
</reference>
<evidence type="ECO:0000256" key="2">
    <source>
        <dbReference type="ARBA" id="ARBA00022862"/>
    </source>
</evidence>
<gene>
    <name evidence="5" type="ORF">WDZ17_10310</name>
</gene>
<dbReference type="RefSeq" id="WP_339575121.1">
    <property type="nucleotide sequence ID" value="NZ_JBBIAA010000010.1"/>
</dbReference>
<dbReference type="PROSITE" id="PS51352">
    <property type="entry name" value="THIOREDOXIN_2"/>
    <property type="match status" value="1"/>
</dbReference>
<evidence type="ECO:0000256" key="3">
    <source>
        <dbReference type="ARBA" id="ARBA00023284"/>
    </source>
</evidence>
<keyword evidence="1" id="KW-0560">Oxidoreductase</keyword>
<dbReference type="InterPro" id="IPR050455">
    <property type="entry name" value="Tpx_Peroxidase_subfamily"/>
</dbReference>
<dbReference type="InterPro" id="IPR013766">
    <property type="entry name" value="Thioredoxin_domain"/>
</dbReference>
<comment type="caution">
    <text evidence="5">The sequence shown here is derived from an EMBL/GenBank/DDBJ whole genome shotgun (WGS) entry which is preliminary data.</text>
</comment>
<evidence type="ECO:0000259" key="4">
    <source>
        <dbReference type="PROSITE" id="PS51352"/>
    </source>
</evidence>
<dbReference type="EMBL" id="JBBIAA010000010">
    <property type="protein sequence ID" value="MEJ5945683.1"/>
    <property type="molecule type" value="Genomic_DNA"/>
</dbReference>
<protein>
    <submittedName>
        <fullName evidence="5">Redoxin domain-containing protein</fullName>
    </submittedName>
</protein>
<dbReference type="Gene3D" id="3.40.30.10">
    <property type="entry name" value="Glutaredoxin"/>
    <property type="match status" value="1"/>
</dbReference>
<dbReference type="PANTHER" id="PTHR43110">
    <property type="entry name" value="THIOL PEROXIDASE"/>
    <property type="match status" value="1"/>
</dbReference>
<keyword evidence="6" id="KW-1185">Reference proteome</keyword>
<evidence type="ECO:0000313" key="5">
    <source>
        <dbReference type="EMBL" id="MEJ5945683.1"/>
    </source>
</evidence>
<dbReference type="InterPro" id="IPR036249">
    <property type="entry name" value="Thioredoxin-like_sf"/>
</dbReference>
<evidence type="ECO:0000313" key="6">
    <source>
        <dbReference type="Proteomes" id="UP001387100"/>
    </source>
</evidence>
<organism evidence="5 6">
    <name type="scientific">Pseudokineococcus basanitobsidens</name>
    <dbReference type="NCBI Taxonomy" id="1926649"/>
    <lineage>
        <taxon>Bacteria</taxon>
        <taxon>Bacillati</taxon>
        <taxon>Actinomycetota</taxon>
        <taxon>Actinomycetes</taxon>
        <taxon>Kineosporiales</taxon>
        <taxon>Kineosporiaceae</taxon>
        <taxon>Pseudokineococcus</taxon>
    </lineage>
</organism>
<sequence length="179" mass="18982">MVRHPPRHPQPQGLTVTSRLGRLARRLRGPGEALTLRPGDDGPPTPRLVASTGRVVDVREAAAGRGLVLVFLPFASSPVCTREVRDLRDRHADLRAHGVEVVAVTCDALPALAAWVRAEDLPFPVLSDFWPHGAASSAWGVLDAATGAPRRTTFLVGARSVDDALGAVRDLLPPPAPGL</sequence>
<dbReference type="InterPro" id="IPR000866">
    <property type="entry name" value="AhpC/TSA"/>
</dbReference>
<name>A0ABU8RKT5_9ACTN</name>
<accession>A0ABU8RKT5</accession>
<proteinExistence type="predicted"/>
<keyword evidence="1" id="KW-0575">Peroxidase</keyword>
<dbReference type="Pfam" id="PF00578">
    <property type="entry name" value="AhpC-TSA"/>
    <property type="match status" value="1"/>
</dbReference>
<keyword evidence="2" id="KW-0049">Antioxidant</keyword>